<dbReference type="InterPro" id="IPR028204">
    <property type="entry name" value="Tricorn_C1"/>
</dbReference>
<dbReference type="PANTHER" id="PTHR11261:SF3">
    <property type="entry name" value="RETINOL-BINDING PROTEIN 3"/>
    <property type="match status" value="1"/>
</dbReference>
<dbReference type="Proteomes" id="UP001155483">
    <property type="component" value="Unassembled WGS sequence"/>
</dbReference>
<evidence type="ECO:0000313" key="4">
    <source>
        <dbReference type="Proteomes" id="UP001155483"/>
    </source>
</evidence>
<dbReference type="SUPFAM" id="SSF52096">
    <property type="entry name" value="ClpP/crotonase"/>
    <property type="match status" value="1"/>
</dbReference>
<accession>A0A9X3BJX3</accession>
<proteinExistence type="predicted"/>
<dbReference type="InterPro" id="IPR005151">
    <property type="entry name" value="Tail-specific_protease"/>
</dbReference>
<dbReference type="PANTHER" id="PTHR11261">
    <property type="entry name" value="INTERPHOTORECEPTOR RETINOID-BINDING PROTEIN"/>
    <property type="match status" value="1"/>
</dbReference>
<organism evidence="3 4">
    <name type="scientific">Paraflavisolibacter caeni</name>
    <dbReference type="NCBI Taxonomy" id="2982496"/>
    <lineage>
        <taxon>Bacteria</taxon>
        <taxon>Pseudomonadati</taxon>
        <taxon>Bacteroidota</taxon>
        <taxon>Chitinophagia</taxon>
        <taxon>Chitinophagales</taxon>
        <taxon>Chitinophagaceae</taxon>
        <taxon>Paraflavisolibacter</taxon>
    </lineage>
</organism>
<dbReference type="GO" id="GO:0008236">
    <property type="term" value="F:serine-type peptidase activity"/>
    <property type="evidence" value="ECO:0007669"/>
    <property type="project" value="InterPro"/>
</dbReference>
<dbReference type="Gene3D" id="3.30.750.44">
    <property type="match status" value="1"/>
</dbReference>
<keyword evidence="1" id="KW-0732">Signal</keyword>
<reference evidence="3" key="1">
    <citation type="submission" date="2022-09" db="EMBL/GenBank/DDBJ databases">
        <authorList>
            <person name="Yuan C."/>
            <person name="Ke Z."/>
        </authorList>
    </citation>
    <scope>NUCLEOTIDE SEQUENCE</scope>
    <source>
        <strain evidence="3">LB-8</strain>
    </source>
</reference>
<evidence type="ECO:0000313" key="3">
    <source>
        <dbReference type="EMBL" id="MCU7551753.1"/>
    </source>
</evidence>
<dbReference type="GO" id="GO:0006508">
    <property type="term" value="P:proteolysis"/>
    <property type="evidence" value="ECO:0007669"/>
    <property type="project" value="InterPro"/>
</dbReference>
<evidence type="ECO:0000259" key="2">
    <source>
        <dbReference type="SMART" id="SM00245"/>
    </source>
</evidence>
<dbReference type="SMART" id="SM00245">
    <property type="entry name" value="TSPc"/>
    <property type="match status" value="1"/>
</dbReference>
<evidence type="ECO:0000256" key="1">
    <source>
        <dbReference type="SAM" id="SignalP"/>
    </source>
</evidence>
<sequence>MRISMLLLMIALLYFTSHAQQWTKEQYTKDFDYFLNTIKEDYCYWDKKQTDWEKVKAIYIPALDTITAKGGFVLLMEKLFYELYDHHASLNTNTAASQRLVPSGTDLWAEYINGKPVITEVRRDFGAYKAGLKAGMELHAFNDVPIEQAIQPFLGKSLKTVTPEAKSYALRVLLAGTHLGNRKVSVKDKGMLYDFYPDQPVNLLEEHRYEGNLAVRSYGDIGYLKINNSLGDNNVIVSFDSALNSLMHTRALIVDLRETPSGGNTTVARAILGRFITKEMFYQKHELTAEQRQYGVKRSWVEIVSPRAALYSKPLIVLVDHWTGSVGEGIAIGFDALQRATVMGTKMAGLNGANYSYTMPNTGIGFSFPVEKIFHVNGRPREDFLPKVLVKLSDNHATNDVILEMALQQLKKP</sequence>
<feature type="signal peptide" evidence="1">
    <location>
        <begin position="1"/>
        <end position="19"/>
    </location>
</feature>
<dbReference type="AlphaFoldDB" id="A0A9X3BJX3"/>
<dbReference type="InterPro" id="IPR029045">
    <property type="entry name" value="ClpP/crotonase-like_dom_sf"/>
</dbReference>
<dbReference type="Gene3D" id="3.90.226.10">
    <property type="entry name" value="2-enoyl-CoA Hydratase, Chain A, domain 1"/>
    <property type="match status" value="1"/>
</dbReference>
<keyword evidence="4" id="KW-1185">Reference proteome</keyword>
<dbReference type="EMBL" id="JAOTIF010000023">
    <property type="protein sequence ID" value="MCU7551753.1"/>
    <property type="molecule type" value="Genomic_DNA"/>
</dbReference>
<name>A0A9X3BJX3_9BACT</name>
<dbReference type="Pfam" id="PF14684">
    <property type="entry name" value="Tricorn_C1"/>
    <property type="match status" value="1"/>
</dbReference>
<reference evidence="3" key="2">
    <citation type="submission" date="2023-04" db="EMBL/GenBank/DDBJ databases">
        <title>Paracnuella aquatica gen. nov., sp. nov., a member of the family Chitinophagaceae isolated from a hot spring.</title>
        <authorList>
            <person name="Wang C."/>
        </authorList>
    </citation>
    <scope>NUCLEOTIDE SEQUENCE</scope>
    <source>
        <strain evidence="3">LB-8</strain>
    </source>
</reference>
<feature type="chain" id="PRO_5040849413" evidence="1">
    <location>
        <begin position="20"/>
        <end position="413"/>
    </location>
</feature>
<feature type="domain" description="Tail specific protease" evidence="2">
    <location>
        <begin position="196"/>
        <end position="391"/>
    </location>
</feature>
<comment type="caution">
    <text evidence="3">The sequence shown here is derived from an EMBL/GenBank/DDBJ whole genome shotgun (WGS) entry which is preliminary data.</text>
</comment>
<dbReference type="RefSeq" id="WP_279299191.1">
    <property type="nucleotide sequence ID" value="NZ_JAOTIF010000023.1"/>
</dbReference>
<dbReference type="Pfam" id="PF03572">
    <property type="entry name" value="Peptidase_S41"/>
    <property type="match status" value="1"/>
</dbReference>
<protein>
    <submittedName>
        <fullName evidence="3">S41 family peptidase</fullName>
    </submittedName>
</protein>
<gene>
    <name evidence="3" type="ORF">OCK74_21710</name>
</gene>